<proteinExistence type="predicted"/>
<evidence type="ECO:0000313" key="1">
    <source>
        <dbReference type="EMBL" id="CAF1453597.1"/>
    </source>
</evidence>
<evidence type="ECO:0000313" key="2">
    <source>
        <dbReference type="Proteomes" id="UP000663882"/>
    </source>
</evidence>
<organism evidence="1 2">
    <name type="scientific">Rotaria sordida</name>
    <dbReference type="NCBI Taxonomy" id="392033"/>
    <lineage>
        <taxon>Eukaryota</taxon>
        <taxon>Metazoa</taxon>
        <taxon>Spiralia</taxon>
        <taxon>Gnathifera</taxon>
        <taxon>Rotifera</taxon>
        <taxon>Eurotatoria</taxon>
        <taxon>Bdelloidea</taxon>
        <taxon>Philodinida</taxon>
        <taxon>Philodinidae</taxon>
        <taxon>Rotaria</taxon>
    </lineage>
</organism>
<feature type="non-terminal residue" evidence="1">
    <location>
        <position position="38"/>
    </location>
</feature>
<comment type="caution">
    <text evidence="1">The sequence shown here is derived from an EMBL/GenBank/DDBJ whole genome shotgun (WGS) entry which is preliminary data.</text>
</comment>
<sequence length="38" mass="4148">MDKFNKVDQCFLLETSVTTIPTLDSMIGSAHTGETTQS</sequence>
<name>A0A815PUB7_9BILA</name>
<accession>A0A815PUB7</accession>
<dbReference type="EMBL" id="CAJNOO010006724">
    <property type="protein sequence ID" value="CAF1453597.1"/>
    <property type="molecule type" value="Genomic_DNA"/>
</dbReference>
<dbReference type="Proteomes" id="UP000663882">
    <property type="component" value="Unassembled WGS sequence"/>
</dbReference>
<protein>
    <submittedName>
        <fullName evidence="1">Uncharacterized protein</fullName>
    </submittedName>
</protein>
<dbReference type="AlphaFoldDB" id="A0A815PUB7"/>
<reference evidence="1" key="1">
    <citation type="submission" date="2021-02" db="EMBL/GenBank/DDBJ databases">
        <authorList>
            <person name="Nowell W R."/>
        </authorList>
    </citation>
    <scope>NUCLEOTIDE SEQUENCE</scope>
</reference>
<gene>
    <name evidence="1" type="ORF">RFH988_LOCUS36861</name>
</gene>